<dbReference type="AlphaFoldDB" id="A0A940Y3R6"/>
<feature type="transmembrane region" description="Helical" evidence="7">
    <location>
        <begin position="437"/>
        <end position="463"/>
    </location>
</feature>
<evidence type="ECO:0000256" key="7">
    <source>
        <dbReference type="SAM" id="Phobius"/>
    </source>
</evidence>
<feature type="transmembrane region" description="Helical" evidence="7">
    <location>
        <begin position="29"/>
        <end position="45"/>
    </location>
</feature>
<evidence type="ECO:0000256" key="5">
    <source>
        <dbReference type="ARBA" id="ARBA00022989"/>
    </source>
</evidence>
<feature type="domain" description="RCK C-terminal" evidence="8">
    <location>
        <begin position="197"/>
        <end position="281"/>
    </location>
</feature>
<gene>
    <name evidence="9" type="ORF">KAK03_01775</name>
</gene>
<feature type="transmembrane region" description="Helical" evidence="7">
    <location>
        <begin position="516"/>
        <end position="534"/>
    </location>
</feature>
<feature type="transmembrane region" description="Helical" evidence="7">
    <location>
        <begin position="128"/>
        <end position="147"/>
    </location>
</feature>
<dbReference type="Pfam" id="PF02080">
    <property type="entry name" value="TrkA_C"/>
    <property type="match status" value="2"/>
</dbReference>
<feature type="domain" description="RCK C-terminal" evidence="8">
    <location>
        <begin position="283"/>
        <end position="367"/>
    </location>
</feature>
<dbReference type="Proteomes" id="UP000676246">
    <property type="component" value="Unassembled WGS sequence"/>
</dbReference>
<dbReference type="InterPro" id="IPR006037">
    <property type="entry name" value="RCK_C"/>
</dbReference>
<feature type="transmembrane region" description="Helical" evidence="7">
    <location>
        <begin position="90"/>
        <end position="116"/>
    </location>
</feature>
<comment type="caution">
    <text evidence="9">The sequence shown here is derived from an EMBL/GenBank/DDBJ whole genome shotgun (WGS) entry which is preliminary data.</text>
</comment>
<organism evidence="9 10">
    <name type="scientific">Ideonella alba</name>
    <dbReference type="NCBI Taxonomy" id="2824118"/>
    <lineage>
        <taxon>Bacteria</taxon>
        <taxon>Pseudomonadati</taxon>
        <taxon>Pseudomonadota</taxon>
        <taxon>Betaproteobacteria</taxon>
        <taxon>Burkholderiales</taxon>
        <taxon>Sphaerotilaceae</taxon>
        <taxon>Ideonella</taxon>
    </lineage>
</organism>
<dbReference type="GO" id="GO:0005886">
    <property type="term" value="C:plasma membrane"/>
    <property type="evidence" value="ECO:0007669"/>
    <property type="project" value="TreeGrafter"/>
</dbReference>
<evidence type="ECO:0000313" key="9">
    <source>
        <dbReference type="EMBL" id="MBQ0929197.1"/>
    </source>
</evidence>
<dbReference type="PROSITE" id="PS51202">
    <property type="entry name" value="RCK_C"/>
    <property type="match status" value="2"/>
</dbReference>
<evidence type="ECO:0000259" key="8">
    <source>
        <dbReference type="PROSITE" id="PS51202"/>
    </source>
</evidence>
<evidence type="ECO:0000313" key="10">
    <source>
        <dbReference type="Proteomes" id="UP000676246"/>
    </source>
</evidence>
<keyword evidence="2" id="KW-0813">Transport</keyword>
<sequence length="577" mass="62358">MTWQQGLVFATLALLIVELVRGRRAPGTLFAGAAFLFVMLDFIPMKDALRQFTNNGLITVVVLLLLSIVLDKSRMLELMAEKLVRGPYRWALVKLYGATAVYSAFLNNTAVVASLIGPLKGNREHSAARLLIPMCYAATLGGILTLVGTSTNLLVSSLLAGRHMPELHLFDLFPVGILIVLSCGAVMILLYPRLLKAQPPAEDEASDYFLEAEVLPDCPLVGKTIEQAGLRNLGHLFLTEIVRGDNLIAPVEPDRFVNAGDILVFTGDVTRIDLLAQFPGLRPHGHHDDLPLTNLVEVVVAAGSTLARRTIREVDFRSNFDAAVVAVRRGAERLGGSIGNTRLEVGDALVLVVGQDFEKRNNLGRNFVIVSKREVQKFVDPRKGWLSMIGFVAVIALAAFGLVDFLKGMLLLLVLFLASGLARVADLRRNVPWELIMIIASSLVISEVMLGTGAAKLLAGGLLSGAEQFGPYAALAVLLLATWILTELMTNNAAAALAFPIALGVAEQLGLSPMPFVMAVLYGASCSFATPYGYQTNLMVMAPGRYQLRDYLRAGLPVALTFQAVALVAIPVFFPFR</sequence>
<keyword evidence="10" id="KW-1185">Reference proteome</keyword>
<dbReference type="PANTHER" id="PTHR43652">
    <property type="entry name" value="BASIC AMINO ACID ANTIPORTER YFCC-RELATED"/>
    <property type="match status" value="1"/>
</dbReference>
<evidence type="ECO:0000256" key="6">
    <source>
        <dbReference type="ARBA" id="ARBA00023136"/>
    </source>
</evidence>
<dbReference type="EMBL" id="JAGQDD010000001">
    <property type="protein sequence ID" value="MBQ0929197.1"/>
    <property type="molecule type" value="Genomic_DNA"/>
</dbReference>
<dbReference type="SUPFAM" id="SSF116726">
    <property type="entry name" value="TrkA C-terminal domain-like"/>
    <property type="match status" value="2"/>
</dbReference>
<dbReference type="Pfam" id="PF03600">
    <property type="entry name" value="CitMHS"/>
    <property type="match status" value="1"/>
</dbReference>
<feature type="transmembrane region" description="Helical" evidence="7">
    <location>
        <begin position="554"/>
        <end position="574"/>
    </location>
</feature>
<feature type="transmembrane region" description="Helical" evidence="7">
    <location>
        <begin position="493"/>
        <end position="510"/>
    </location>
</feature>
<dbReference type="InterPro" id="IPR051679">
    <property type="entry name" value="DASS-Related_Transporters"/>
</dbReference>
<feature type="transmembrane region" description="Helical" evidence="7">
    <location>
        <begin position="385"/>
        <end position="403"/>
    </location>
</feature>
<dbReference type="InterPro" id="IPR036721">
    <property type="entry name" value="RCK_C_sf"/>
</dbReference>
<evidence type="ECO:0000256" key="2">
    <source>
        <dbReference type="ARBA" id="ARBA00022448"/>
    </source>
</evidence>
<feature type="transmembrane region" description="Helical" evidence="7">
    <location>
        <begin position="52"/>
        <end position="70"/>
    </location>
</feature>
<dbReference type="PANTHER" id="PTHR43652:SF2">
    <property type="entry name" value="BASIC AMINO ACID ANTIPORTER YFCC-RELATED"/>
    <property type="match status" value="1"/>
</dbReference>
<keyword evidence="3 7" id="KW-0812">Transmembrane</keyword>
<reference evidence="9 10" key="1">
    <citation type="submission" date="2021-04" db="EMBL/GenBank/DDBJ databases">
        <title>The genome sequence of Ideonella sp. 3Y2.</title>
        <authorList>
            <person name="Liu Y."/>
        </authorList>
    </citation>
    <scope>NUCLEOTIDE SEQUENCE [LARGE SCALE GENOMIC DNA]</scope>
    <source>
        <strain evidence="9 10">3Y2</strain>
    </source>
</reference>
<evidence type="ECO:0000256" key="3">
    <source>
        <dbReference type="ARBA" id="ARBA00022692"/>
    </source>
</evidence>
<evidence type="ECO:0000256" key="4">
    <source>
        <dbReference type="ARBA" id="ARBA00022737"/>
    </source>
</evidence>
<comment type="subcellular location">
    <subcellularLocation>
        <location evidence="1">Membrane</location>
        <topology evidence="1">Multi-pass membrane protein</topology>
    </subcellularLocation>
</comment>
<keyword evidence="4" id="KW-0677">Repeat</keyword>
<keyword evidence="6 7" id="KW-0472">Membrane</keyword>
<feature type="transmembrane region" description="Helical" evidence="7">
    <location>
        <begin position="469"/>
        <end position="486"/>
    </location>
</feature>
<name>A0A940Y3R6_9BURK</name>
<keyword evidence="5 7" id="KW-1133">Transmembrane helix</keyword>
<dbReference type="GO" id="GO:0008324">
    <property type="term" value="F:monoatomic cation transmembrane transporter activity"/>
    <property type="evidence" value="ECO:0007669"/>
    <property type="project" value="InterPro"/>
</dbReference>
<feature type="transmembrane region" description="Helical" evidence="7">
    <location>
        <begin position="409"/>
        <end position="425"/>
    </location>
</feature>
<dbReference type="RefSeq" id="WP_210851454.1">
    <property type="nucleotide sequence ID" value="NZ_JAGQDD010000001.1"/>
</dbReference>
<dbReference type="Gene3D" id="3.30.70.1450">
    <property type="entry name" value="Regulator of K+ conductance, C-terminal domain"/>
    <property type="match status" value="2"/>
</dbReference>
<evidence type="ECO:0000256" key="1">
    <source>
        <dbReference type="ARBA" id="ARBA00004141"/>
    </source>
</evidence>
<dbReference type="InterPro" id="IPR004680">
    <property type="entry name" value="Cit_transptr-like_dom"/>
</dbReference>
<dbReference type="GO" id="GO:0006813">
    <property type="term" value="P:potassium ion transport"/>
    <property type="evidence" value="ECO:0007669"/>
    <property type="project" value="InterPro"/>
</dbReference>
<feature type="transmembrane region" description="Helical" evidence="7">
    <location>
        <begin position="167"/>
        <end position="191"/>
    </location>
</feature>
<proteinExistence type="predicted"/>
<protein>
    <submittedName>
        <fullName evidence="9">SLC13 family permease</fullName>
    </submittedName>
</protein>
<accession>A0A940Y3R6</accession>